<protein>
    <submittedName>
        <fullName evidence="1">Uncharacterized protein</fullName>
    </submittedName>
</protein>
<proteinExistence type="predicted"/>
<evidence type="ECO:0000313" key="2">
    <source>
        <dbReference type="Proteomes" id="UP000323506"/>
    </source>
</evidence>
<organism evidence="1 2">
    <name type="scientific">Gossypium darwinii</name>
    <name type="common">Darwin's cotton</name>
    <name type="synonym">Gossypium barbadense var. darwinii</name>
    <dbReference type="NCBI Taxonomy" id="34276"/>
    <lineage>
        <taxon>Eukaryota</taxon>
        <taxon>Viridiplantae</taxon>
        <taxon>Streptophyta</taxon>
        <taxon>Embryophyta</taxon>
        <taxon>Tracheophyta</taxon>
        <taxon>Spermatophyta</taxon>
        <taxon>Magnoliopsida</taxon>
        <taxon>eudicotyledons</taxon>
        <taxon>Gunneridae</taxon>
        <taxon>Pentapetalae</taxon>
        <taxon>rosids</taxon>
        <taxon>malvids</taxon>
        <taxon>Malvales</taxon>
        <taxon>Malvaceae</taxon>
        <taxon>Malvoideae</taxon>
        <taxon>Gossypium</taxon>
    </lineage>
</organism>
<name>A0A5D2GMW7_GOSDA</name>
<accession>A0A5D2GMW7</accession>
<keyword evidence="2" id="KW-1185">Reference proteome</keyword>
<dbReference type="AlphaFoldDB" id="A0A5D2GMW7"/>
<dbReference type="Proteomes" id="UP000323506">
    <property type="component" value="Chromosome A05"/>
</dbReference>
<sequence>MAEAQKASTGGYFCYSGVRATDEPGMVRPRALNVLARHVGSGARLLGFLTLFLFCRKCSVFGTFWACFSLG</sequence>
<reference evidence="1 2" key="1">
    <citation type="submission" date="2019-06" db="EMBL/GenBank/DDBJ databases">
        <title>WGS assembly of Gossypium darwinii.</title>
        <authorList>
            <person name="Chen Z.J."/>
            <person name="Sreedasyam A."/>
            <person name="Ando A."/>
            <person name="Song Q."/>
            <person name="De L."/>
            <person name="Hulse-Kemp A."/>
            <person name="Ding M."/>
            <person name="Ye W."/>
            <person name="Kirkbride R."/>
            <person name="Jenkins J."/>
            <person name="Plott C."/>
            <person name="Lovell J."/>
            <person name="Lin Y.-M."/>
            <person name="Vaughn R."/>
            <person name="Liu B."/>
            <person name="Li W."/>
            <person name="Simpson S."/>
            <person name="Scheffler B."/>
            <person name="Saski C."/>
            <person name="Grover C."/>
            <person name="Hu G."/>
            <person name="Conover J."/>
            <person name="Carlson J."/>
            <person name="Shu S."/>
            <person name="Boston L."/>
            <person name="Williams M."/>
            <person name="Peterson D."/>
            <person name="Mcgee K."/>
            <person name="Jones D."/>
            <person name="Wendel J."/>
            <person name="Stelly D."/>
            <person name="Grimwood J."/>
            <person name="Schmutz J."/>
        </authorList>
    </citation>
    <scope>NUCLEOTIDE SEQUENCE [LARGE SCALE GENOMIC DNA]</scope>
    <source>
        <strain evidence="1">1808015.09</strain>
    </source>
</reference>
<evidence type="ECO:0000313" key="1">
    <source>
        <dbReference type="EMBL" id="TYH18639.1"/>
    </source>
</evidence>
<dbReference type="EMBL" id="CM017692">
    <property type="protein sequence ID" value="TYH18639.1"/>
    <property type="molecule type" value="Genomic_DNA"/>
</dbReference>
<gene>
    <name evidence="1" type="ORF">ES288_A05G288700v1</name>
</gene>